<keyword evidence="1 3" id="KW-0808">Transferase</keyword>
<name>A0A1Q8S4L3_9PEZI</name>
<dbReference type="PANTHER" id="PTHR13947:SF37">
    <property type="entry name" value="LD18367P"/>
    <property type="match status" value="1"/>
</dbReference>
<dbReference type="Pfam" id="PF00583">
    <property type="entry name" value="Acetyltransf_1"/>
    <property type="match status" value="1"/>
</dbReference>
<organism evidence="3 4">
    <name type="scientific">Colletotrichum chlorophyti</name>
    <dbReference type="NCBI Taxonomy" id="708187"/>
    <lineage>
        <taxon>Eukaryota</taxon>
        <taxon>Fungi</taxon>
        <taxon>Dikarya</taxon>
        <taxon>Ascomycota</taxon>
        <taxon>Pezizomycotina</taxon>
        <taxon>Sordariomycetes</taxon>
        <taxon>Hypocreomycetidae</taxon>
        <taxon>Glomerellales</taxon>
        <taxon>Glomerellaceae</taxon>
        <taxon>Colletotrichum</taxon>
    </lineage>
</organism>
<dbReference type="PANTHER" id="PTHR13947">
    <property type="entry name" value="GNAT FAMILY N-ACETYLTRANSFERASE"/>
    <property type="match status" value="1"/>
</dbReference>
<dbReference type="Proteomes" id="UP000186583">
    <property type="component" value="Unassembled WGS sequence"/>
</dbReference>
<dbReference type="GO" id="GO:0003677">
    <property type="term" value="F:DNA binding"/>
    <property type="evidence" value="ECO:0007669"/>
    <property type="project" value="UniProtKB-KW"/>
</dbReference>
<dbReference type="PROSITE" id="PS51186">
    <property type="entry name" value="GNAT"/>
    <property type="match status" value="1"/>
</dbReference>
<dbReference type="STRING" id="708187.A0A1Q8S4L3"/>
<comment type="caution">
    <text evidence="3">The sequence shown here is derived from an EMBL/GenBank/DDBJ whole genome shotgun (WGS) entry which is preliminary data.</text>
</comment>
<dbReference type="OrthoDB" id="41532at2759"/>
<evidence type="ECO:0000259" key="2">
    <source>
        <dbReference type="PROSITE" id="PS51186"/>
    </source>
</evidence>
<evidence type="ECO:0000313" key="3">
    <source>
        <dbReference type="EMBL" id="OLN96316.1"/>
    </source>
</evidence>
<protein>
    <submittedName>
        <fullName evidence="3">Putative HTH-type DNA-binding domain-containing acetyltransferase YbfA</fullName>
    </submittedName>
</protein>
<dbReference type="SUPFAM" id="SSF55729">
    <property type="entry name" value="Acyl-CoA N-acyltransferases (Nat)"/>
    <property type="match status" value="1"/>
</dbReference>
<dbReference type="InterPro" id="IPR050769">
    <property type="entry name" value="NAT_camello-type"/>
</dbReference>
<evidence type="ECO:0000256" key="1">
    <source>
        <dbReference type="ARBA" id="ARBA00022679"/>
    </source>
</evidence>
<reference evidence="3 4" key="1">
    <citation type="submission" date="2016-11" db="EMBL/GenBank/DDBJ databases">
        <title>Draft Genome Assembly of Colletotrichum chlorophyti a pathogen of herbaceous plants.</title>
        <authorList>
            <person name="Gan P."/>
            <person name="Narusaka M."/>
            <person name="Tsushima A."/>
            <person name="Narusaka Y."/>
            <person name="Takano Y."/>
            <person name="Shirasu K."/>
        </authorList>
    </citation>
    <scope>NUCLEOTIDE SEQUENCE [LARGE SCALE GENOMIC DNA]</scope>
    <source>
        <strain evidence="3 4">NTL11</strain>
    </source>
</reference>
<dbReference type="Gene3D" id="3.40.630.30">
    <property type="match status" value="1"/>
</dbReference>
<dbReference type="CDD" id="cd04301">
    <property type="entry name" value="NAT_SF"/>
    <property type="match status" value="1"/>
</dbReference>
<keyword evidence="3" id="KW-0238">DNA-binding</keyword>
<dbReference type="AlphaFoldDB" id="A0A1Q8S4L3"/>
<dbReference type="GO" id="GO:0008080">
    <property type="term" value="F:N-acetyltransferase activity"/>
    <property type="evidence" value="ECO:0007669"/>
    <property type="project" value="InterPro"/>
</dbReference>
<evidence type="ECO:0000313" key="4">
    <source>
        <dbReference type="Proteomes" id="UP000186583"/>
    </source>
</evidence>
<sequence>MKPPADIASKSIKIRTHRPGDMGYITYRHGEIYSQEQGYGLLFEAMVARITADFLFNYDPTAERCWIAEREEKFLGCIMLVKDRDTAGSAKLRCFLVEEAARGSGLGTELVRLCVAFAREVGYERIGLKTDKFLGSARRLYTKAGFVLVNAEDHEDWGEKRTGETWELKLR</sequence>
<dbReference type="InterPro" id="IPR000182">
    <property type="entry name" value="GNAT_dom"/>
</dbReference>
<proteinExistence type="predicted"/>
<accession>A0A1Q8S4L3</accession>
<keyword evidence="4" id="KW-1185">Reference proteome</keyword>
<dbReference type="InterPro" id="IPR016181">
    <property type="entry name" value="Acyl_CoA_acyltransferase"/>
</dbReference>
<dbReference type="EMBL" id="MPGH01000019">
    <property type="protein sequence ID" value="OLN96316.1"/>
    <property type="molecule type" value="Genomic_DNA"/>
</dbReference>
<gene>
    <name evidence="3" type="ORF">CCHL11_04394</name>
</gene>
<feature type="domain" description="N-acetyltransferase" evidence="2">
    <location>
        <begin position="25"/>
        <end position="171"/>
    </location>
</feature>